<reference evidence="2 3" key="1">
    <citation type="submission" date="2015-08" db="EMBL/GenBank/DDBJ databases">
        <title>Genome sequencing of Penicillium nordicum.</title>
        <authorList>
            <person name="Nguyen H.D."/>
            <person name="Seifert K.A."/>
        </authorList>
    </citation>
    <scope>NUCLEOTIDE SEQUENCE [LARGE SCALE GENOMIC DNA]</scope>
    <source>
        <strain evidence="2 3">DAOMC 185683</strain>
    </source>
</reference>
<gene>
    <name evidence="2" type="ORF">ACN38_g10458</name>
</gene>
<proteinExistence type="predicted"/>
<comment type="caution">
    <text evidence="2">The sequence shown here is derived from an EMBL/GenBank/DDBJ whole genome shotgun (WGS) entry which is preliminary data.</text>
</comment>
<dbReference type="Proteomes" id="UP000037696">
    <property type="component" value="Unassembled WGS sequence"/>
</dbReference>
<accession>A0A0M8NWE7</accession>
<sequence length="143" mass="16628">MICITQRKKRRRRKKKKTQEKESTYSVTWKYLEALGLRGPDKNHSISLFFIFSFSSFSSFLQFLKFYNSCNSGQFLLPLVLLYYCNSFALLAPLFDTSHLAFYPNHLAKHLKTTLKPPSNHSQSPSHPQLASIYFTVSIISYC</sequence>
<feature type="transmembrane region" description="Helical" evidence="1">
    <location>
        <begin position="76"/>
        <end position="95"/>
    </location>
</feature>
<dbReference type="EMBL" id="LHQQ01000238">
    <property type="protein sequence ID" value="KOS38717.1"/>
    <property type="molecule type" value="Genomic_DNA"/>
</dbReference>
<evidence type="ECO:0000313" key="2">
    <source>
        <dbReference type="EMBL" id="KOS38717.1"/>
    </source>
</evidence>
<keyword evidence="1" id="KW-0812">Transmembrane</keyword>
<evidence type="ECO:0000313" key="3">
    <source>
        <dbReference type="Proteomes" id="UP000037696"/>
    </source>
</evidence>
<keyword evidence="1" id="KW-0472">Membrane</keyword>
<organism evidence="2 3">
    <name type="scientific">Penicillium nordicum</name>
    <dbReference type="NCBI Taxonomy" id="229535"/>
    <lineage>
        <taxon>Eukaryota</taxon>
        <taxon>Fungi</taxon>
        <taxon>Dikarya</taxon>
        <taxon>Ascomycota</taxon>
        <taxon>Pezizomycotina</taxon>
        <taxon>Eurotiomycetes</taxon>
        <taxon>Eurotiomycetidae</taxon>
        <taxon>Eurotiales</taxon>
        <taxon>Aspergillaceae</taxon>
        <taxon>Penicillium</taxon>
    </lineage>
</organism>
<protein>
    <submittedName>
        <fullName evidence="2">Uncharacterized protein</fullName>
    </submittedName>
</protein>
<dbReference type="AlphaFoldDB" id="A0A0M8NWE7"/>
<keyword evidence="1" id="KW-1133">Transmembrane helix</keyword>
<keyword evidence="3" id="KW-1185">Reference proteome</keyword>
<evidence type="ECO:0000256" key="1">
    <source>
        <dbReference type="SAM" id="Phobius"/>
    </source>
</evidence>
<name>A0A0M8NWE7_9EURO</name>
<feature type="transmembrane region" description="Helical" evidence="1">
    <location>
        <begin position="46"/>
        <end position="64"/>
    </location>
</feature>